<evidence type="ECO:0008006" key="4">
    <source>
        <dbReference type="Google" id="ProtNLM"/>
    </source>
</evidence>
<accession>A0A4R2J009</accession>
<evidence type="ECO:0000313" key="2">
    <source>
        <dbReference type="EMBL" id="TCO50562.1"/>
    </source>
</evidence>
<name>A0A4R2J009_9ACTN</name>
<dbReference type="Proteomes" id="UP000295573">
    <property type="component" value="Unassembled WGS sequence"/>
</dbReference>
<organism evidence="2 3">
    <name type="scientific">Kribbella antiqua</name>
    <dbReference type="NCBI Taxonomy" id="2512217"/>
    <lineage>
        <taxon>Bacteria</taxon>
        <taxon>Bacillati</taxon>
        <taxon>Actinomycetota</taxon>
        <taxon>Actinomycetes</taxon>
        <taxon>Propionibacteriales</taxon>
        <taxon>Kribbellaceae</taxon>
        <taxon>Kribbella</taxon>
    </lineage>
</organism>
<comment type="caution">
    <text evidence="2">The sequence shown here is derived from an EMBL/GenBank/DDBJ whole genome shotgun (WGS) entry which is preliminary data.</text>
</comment>
<feature type="compositionally biased region" description="Polar residues" evidence="1">
    <location>
        <begin position="105"/>
        <end position="123"/>
    </location>
</feature>
<feature type="region of interest" description="Disordered" evidence="1">
    <location>
        <begin position="66"/>
        <end position="125"/>
    </location>
</feature>
<feature type="compositionally biased region" description="Pro residues" evidence="1">
    <location>
        <begin position="86"/>
        <end position="102"/>
    </location>
</feature>
<feature type="compositionally biased region" description="Acidic residues" evidence="1">
    <location>
        <begin position="220"/>
        <end position="230"/>
    </location>
</feature>
<protein>
    <recommendedName>
        <fullName evidence="4">Ribosomal L7/L12-like protein</fullName>
    </recommendedName>
</protein>
<dbReference type="EMBL" id="SLWR01000002">
    <property type="protein sequence ID" value="TCO50562.1"/>
    <property type="molecule type" value="Genomic_DNA"/>
</dbReference>
<dbReference type="RefSeq" id="WP_132145981.1">
    <property type="nucleotide sequence ID" value="NZ_SLWR01000002.1"/>
</dbReference>
<keyword evidence="3" id="KW-1185">Reference proteome</keyword>
<evidence type="ECO:0000313" key="3">
    <source>
        <dbReference type="Proteomes" id="UP000295573"/>
    </source>
</evidence>
<reference evidence="2 3" key="1">
    <citation type="journal article" date="2015" name="Stand. Genomic Sci.">
        <title>Genomic Encyclopedia of Bacterial and Archaeal Type Strains, Phase III: the genomes of soil and plant-associated and newly described type strains.</title>
        <authorList>
            <person name="Whitman W.B."/>
            <person name="Woyke T."/>
            <person name="Klenk H.P."/>
            <person name="Zhou Y."/>
            <person name="Lilburn T.G."/>
            <person name="Beck B.J."/>
            <person name="De Vos P."/>
            <person name="Vandamme P."/>
            <person name="Eisen J.A."/>
            <person name="Garrity G."/>
            <person name="Hugenholtz P."/>
            <person name="Kyrpides N.C."/>
        </authorList>
    </citation>
    <scope>NUCLEOTIDE SEQUENCE [LARGE SCALE GENOMIC DNA]</scope>
    <source>
        <strain evidence="2 3">VKM Ac-2541</strain>
    </source>
</reference>
<proteinExistence type="predicted"/>
<dbReference type="OrthoDB" id="3828528at2"/>
<evidence type="ECO:0000256" key="1">
    <source>
        <dbReference type="SAM" id="MobiDB-lite"/>
    </source>
</evidence>
<dbReference type="AlphaFoldDB" id="A0A4R2J009"/>
<feature type="region of interest" description="Disordered" evidence="1">
    <location>
        <begin position="213"/>
        <end position="246"/>
    </location>
</feature>
<gene>
    <name evidence="2" type="ORF">EV646_102636</name>
</gene>
<sequence length="246" mass="26702">MTGFIIFVVVMVVVALINKAKQQSRSGDARQRAIQKLTRAANQPGNPPGSGQAGAALQQLLQAGRQPRHLGEHASPGQPSQAAYPAPMPYMPPGQFQPPPATWLPSYQPQGHRPPQNQLPTPRQDTDTRVRELMGSGNEVAAIRLLCDEQDMGILEAQEYARGLVAPPGKTAQPKPATPQAPVPVEDEATRYVGSAAFAESIFDLDREENTWASGWVDTPEPEDRSDIDELWQTVRNPPRPGAQPS</sequence>